<dbReference type="GeneID" id="30994861"/>
<accession>A0A1E4RCA8</accession>
<dbReference type="AlphaFoldDB" id="A0A1E4RCA8"/>
<dbReference type="PANTHER" id="PTHR31941">
    <property type="entry name" value="CYTOSKELETAL SIGNALING PROTEIN SLM1"/>
    <property type="match status" value="1"/>
</dbReference>
<evidence type="ECO:0000256" key="2">
    <source>
        <dbReference type="SAM" id="MobiDB-lite"/>
    </source>
</evidence>
<evidence type="ECO:0000259" key="3">
    <source>
        <dbReference type="PROSITE" id="PS50003"/>
    </source>
</evidence>
<feature type="compositionally biased region" description="Low complexity" evidence="2">
    <location>
        <begin position="589"/>
        <end position="619"/>
    </location>
</feature>
<dbReference type="Pfam" id="PF20399">
    <property type="entry name" value="PH_20"/>
    <property type="match status" value="1"/>
</dbReference>
<gene>
    <name evidence="4" type="ORF">HYPBUDRAFT_150839</name>
</gene>
<keyword evidence="5" id="KW-1185">Reference proteome</keyword>
<dbReference type="InterPro" id="IPR001849">
    <property type="entry name" value="PH_domain"/>
</dbReference>
<dbReference type="STRING" id="984485.A0A1E4RCA8"/>
<proteinExistence type="predicted"/>
<reference evidence="5" key="1">
    <citation type="submission" date="2016-05" db="EMBL/GenBank/DDBJ databases">
        <title>Comparative genomics of biotechnologically important yeasts.</title>
        <authorList>
            <consortium name="DOE Joint Genome Institute"/>
            <person name="Riley R."/>
            <person name="Haridas S."/>
            <person name="Wolfe K.H."/>
            <person name="Lopes M.R."/>
            <person name="Hittinger C.T."/>
            <person name="Goker M."/>
            <person name="Salamov A."/>
            <person name="Wisecaver J."/>
            <person name="Long T.M."/>
            <person name="Aerts A.L."/>
            <person name="Barry K."/>
            <person name="Choi C."/>
            <person name="Clum A."/>
            <person name="Coughlan A.Y."/>
            <person name="Deshpande S."/>
            <person name="Douglass A.P."/>
            <person name="Hanson S.J."/>
            <person name="Klenk H.-P."/>
            <person name="Labutti K."/>
            <person name="Lapidus A."/>
            <person name="Lindquist E."/>
            <person name="Lipzen A."/>
            <person name="Meier-Kolthoff J.P."/>
            <person name="Ohm R.A."/>
            <person name="Otillar R.P."/>
            <person name="Pangilinan J."/>
            <person name="Peng Y."/>
            <person name="Rokas A."/>
            <person name="Rosa C.A."/>
            <person name="Scheuner C."/>
            <person name="Sibirny A.A."/>
            <person name="Slot J.C."/>
            <person name="Stielow J.B."/>
            <person name="Sun H."/>
            <person name="Kurtzman C.P."/>
            <person name="Blackwell M."/>
            <person name="Grigoriev I.V."/>
            <person name="Jeffries T.W."/>
        </authorList>
    </citation>
    <scope>NUCLEOTIDE SEQUENCE [LARGE SCALE GENOMIC DNA]</scope>
    <source>
        <strain evidence="5">NRRL Y-1933</strain>
    </source>
</reference>
<protein>
    <recommendedName>
        <fullName evidence="3">PH domain-containing protein</fullName>
    </recommendedName>
</protein>
<feature type="compositionally biased region" description="Low complexity" evidence="2">
    <location>
        <begin position="70"/>
        <end position="85"/>
    </location>
</feature>
<organism evidence="4 5">
    <name type="scientific">Hyphopichia burtonii NRRL Y-1933</name>
    <dbReference type="NCBI Taxonomy" id="984485"/>
    <lineage>
        <taxon>Eukaryota</taxon>
        <taxon>Fungi</taxon>
        <taxon>Dikarya</taxon>
        <taxon>Ascomycota</taxon>
        <taxon>Saccharomycotina</taxon>
        <taxon>Pichiomycetes</taxon>
        <taxon>Debaryomycetaceae</taxon>
        <taxon>Hyphopichia</taxon>
    </lineage>
</organism>
<keyword evidence="1" id="KW-0597">Phosphoprotein</keyword>
<dbReference type="InterPro" id="IPR046868">
    <property type="entry name" value="BAR_4"/>
</dbReference>
<sequence>MNSDFSNPLAVILPYNFNNLQDYPTEVLALRFQAWRSIIKDLVNYLKEYANVQEEIVRQQLRLQQAVGISSGNSGASNSNNAPSHGNHHSSNHNSSHKDDINAINKFFLPIGNGSIQDLPNILTRFHQQNVTNSSKTLKEINQIIIPKLDELRKDLLVKIKEIKNLQNDFKNSLGKEINETKNLLNSYTNAIELSNKLEHGTSPSSSANEHDISKFDPYLVKLKLDRQLKRQLLEENYLYEAYNNLQSAGGKLESIIVIEIQNYLKMFLELINNEHLTIPNFLVPNLSNGFLTKESNFEWDSFISKNLPSPSISLSAVSHNNSNVKNGTFIDLSFGSRKISDLSIPEIDSPLNIALREGWLERRSKFLKSYSSGYYVLTCNFLHEFKTPDRKKDQIPALSLLLDQCHVSEHSKDDGKSNGLYKFVVYTKSPGGIISKGHNLVFRTDTYKQMIDWYNDIKALTNLSTPAARARYVSKNFKNVKKISRNSSIVSSSTNAKSIKSGTTINSRIPNNALTPKQYGNHSNVLNSATTNNGYRSRPVSQSSSTAANNRLSSTFSQRNNNNSPRLANMINSDGTIITPVETYSEYQQQQQQQQHQQHHPQQQRTQQDTPQQHHQQQPALEQSKSIPQMGGIAVQIQPNQPQQGYIPTAQSYQYYINHNNENQQTHPQQFYDPVQQQFYTISPSIQPQPQFFQTSPAQAPQRQYIPVNNGEQANNQNQGYTINTANYFPQQYLSAENIPGQLPYPINSQIQPSTSNVPSRPSLVSIENQPQNRDIINGNNQVVNQDGNISKSSINQGEVDTLNSKTINEEVKSIDKTK</sequence>
<evidence type="ECO:0000256" key="1">
    <source>
        <dbReference type="ARBA" id="ARBA00022553"/>
    </source>
</evidence>
<dbReference type="SUPFAM" id="SSF50729">
    <property type="entry name" value="PH domain-like"/>
    <property type="match status" value="1"/>
</dbReference>
<feature type="domain" description="PH" evidence="3">
    <location>
        <begin position="354"/>
        <end position="463"/>
    </location>
</feature>
<feature type="region of interest" description="Disordered" evidence="2">
    <location>
        <begin position="487"/>
        <end position="572"/>
    </location>
</feature>
<dbReference type="Gene3D" id="2.30.29.30">
    <property type="entry name" value="Pleckstrin-homology domain (PH domain)/Phosphotyrosine-binding domain (PTB)"/>
    <property type="match status" value="1"/>
</dbReference>
<dbReference type="InterPro" id="IPR011993">
    <property type="entry name" value="PH-like_dom_sf"/>
</dbReference>
<feature type="compositionally biased region" description="Polar residues" evidence="2">
    <location>
        <begin position="501"/>
        <end position="572"/>
    </location>
</feature>
<feature type="compositionally biased region" description="Low complexity" evidence="2">
    <location>
        <begin position="487"/>
        <end position="500"/>
    </location>
</feature>
<dbReference type="RefSeq" id="XP_020073976.1">
    <property type="nucleotide sequence ID" value="XM_020220311.1"/>
</dbReference>
<dbReference type="OrthoDB" id="5598057at2759"/>
<dbReference type="Pfam" id="PF20400">
    <property type="entry name" value="BAR_4"/>
    <property type="match status" value="1"/>
</dbReference>
<dbReference type="FunFam" id="2.30.29.30:FF:000328">
    <property type="entry name" value="Phosphatidylinositol 4,5-bisphosphate-binding protein SLM1"/>
    <property type="match status" value="1"/>
</dbReference>
<dbReference type="PANTHER" id="PTHR31941:SF16">
    <property type="entry name" value="PHOSPHATIDYLINOSITOL 4,5-BISPHOSPHATE-BINDING PROTEIN SLM1-RELATED"/>
    <property type="match status" value="1"/>
</dbReference>
<name>A0A1E4RCA8_9ASCO</name>
<dbReference type="InterPro" id="IPR046869">
    <property type="entry name" value="SLM1/RGC1-like_PH"/>
</dbReference>
<dbReference type="PROSITE" id="PS50003">
    <property type="entry name" value="PH_DOMAIN"/>
    <property type="match status" value="1"/>
</dbReference>
<feature type="region of interest" description="Disordered" evidence="2">
    <location>
        <begin position="586"/>
        <end position="626"/>
    </location>
</feature>
<dbReference type="EMBL" id="KV454546">
    <property type="protein sequence ID" value="ODV64909.1"/>
    <property type="molecule type" value="Genomic_DNA"/>
</dbReference>
<feature type="region of interest" description="Disordered" evidence="2">
    <location>
        <begin position="69"/>
        <end position="97"/>
    </location>
</feature>
<dbReference type="CDD" id="cd13311">
    <property type="entry name" value="PH_Slm1"/>
    <property type="match status" value="1"/>
</dbReference>
<evidence type="ECO:0000313" key="5">
    <source>
        <dbReference type="Proteomes" id="UP000095085"/>
    </source>
</evidence>
<dbReference type="InterPro" id="IPR043453">
    <property type="entry name" value="Slm1_PH"/>
</dbReference>
<dbReference type="SMART" id="SM00233">
    <property type="entry name" value="PH"/>
    <property type="match status" value="1"/>
</dbReference>
<dbReference type="Proteomes" id="UP000095085">
    <property type="component" value="Unassembled WGS sequence"/>
</dbReference>
<evidence type="ECO:0000313" key="4">
    <source>
        <dbReference type="EMBL" id="ODV64909.1"/>
    </source>
</evidence>